<organism evidence="1 2">
    <name type="scientific">Batillaria attramentaria</name>
    <dbReference type="NCBI Taxonomy" id="370345"/>
    <lineage>
        <taxon>Eukaryota</taxon>
        <taxon>Metazoa</taxon>
        <taxon>Spiralia</taxon>
        <taxon>Lophotrochozoa</taxon>
        <taxon>Mollusca</taxon>
        <taxon>Gastropoda</taxon>
        <taxon>Caenogastropoda</taxon>
        <taxon>Sorbeoconcha</taxon>
        <taxon>Cerithioidea</taxon>
        <taxon>Batillariidae</taxon>
        <taxon>Batillaria</taxon>
    </lineage>
</organism>
<evidence type="ECO:0000313" key="2">
    <source>
        <dbReference type="Proteomes" id="UP001519460"/>
    </source>
</evidence>
<dbReference type="Proteomes" id="UP001519460">
    <property type="component" value="Unassembled WGS sequence"/>
</dbReference>
<name>A0ABD0LZ15_9CAEN</name>
<dbReference type="AlphaFoldDB" id="A0ABD0LZ15"/>
<feature type="non-terminal residue" evidence="1">
    <location>
        <position position="1"/>
    </location>
</feature>
<comment type="caution">
    <text evidence="1">The sequence shown here is derived from an EMBL/GenBank/DDBJ whole genome shotgun (WGS) entry which is preliminary data.</text>
</comment>
<reference evidence="1 2" key="1">
    <citation type="journal article" date="2023" name="Sci. Data">
        <title>Genome assembly of the Korean intertidal mud-creeper Batillaria attramentaria.</title>
        <authorList>
            <person name="Patra A.K."/>
            <person name="Ho P.T."/>
            <person name="Jun S."/>
            <person name="Lee S.J."/>
            <person name="Kim Y."/>
            <person name="Won Y.J."/>
        </authorList>
    </citation>
    <scope>NUCLEOTIDE SEQUENCE [LARGE SCALE GENOMIC DNA]</scope>
    <source>
        <strain evidence="1">Wonlab-2016</strain>
    </source>
</reference>
<dbReference type="EMBL" id="JACVVK020000014">
    <property type="protein sequence ID" value="KAK7504716.1"/>
    <property type="molecule type" value="Genomic_DNA"/>
</dbReference>
<accession>A0ABD0LZ15</accession>
<gene>
    <name evidence="1" type="ORF">BaRGS_00004202</name>
</gene>
<evidence type="ECO:0000313" key="1">
    <source>
        <dbReference type="EMBL" id="KAK7504716.1"/>
    </source>
</evidence>
<keyword evidence="2" id="KW-1185">Reference proteome</keyword>
<protein>
    <submittedName>
        <fullName evidence="1">Uncharacterized protein</fullName>
    </submittedName>
</protein>
<proteinExistence type="predicted"/>
<sequence>LSCKGKCNTTVGRRALYRLSLLNFASVLSSKEKRDDIVKTVSRSAVLMHVAGAFLNVASESSIPKKTATALLKLSRSALYWLVSQTAY</sequence>